<evidence type="ECO:0000313" key="2">
    <source>
        <dbReference type="EMBL" id="UYM15185.1"/>
    </source>
</evidence>
<evidence type="ECO:0000313" key="3">
    <source>
        <dbReference type="Proteomes" id="UP001163255"/>
    </source>
</evidence>
<keyword evidence="1" id="KW-1133">Transmembrane helix</keyword>
<feature type="transmembrane region" description="Helical" evidence="1">
    <location>
        <begin position="75"/>
        <end position="95"/>
    </location>
</feature>
<feature type="transmembrane region" description="Helical" evidence="1">
    <location>
        <begin position="43"/>
        <end position="63"/>
    </location>
</feature>
<keyword evidence="1" id="KW-0472">Membrane</keyword>
<name>A0ABY6GR13_9GAMM</name>
<accession>A0ABY6GR13</accession>
<evidence type="ECO:0008006" key="4">
    <source>
        <dbReference type="Google" id="ProtNLM"/>
    </source>
</evidence>
<dbReference type="RefSeq" id="WP_262597075.1">
    <property type="nucleotide sequence ID" value="NZ_CP103300.1"/>
</dbReference>
<protein>
    <recommendedName>
        <fullName evidence="4">DUF202 domain-containing protein</fullName>
    </recommendedName>
</protein>
<reference evidence="2" key="1">
    <citation type="submission" date="2022-10" db="EMBL/GenBank/DDBJ databases">
        <title>Completed Genome Sequence of two octocoral isolated bacterium, Endozoicomonas euniceicola EF212T and Endozoicomonas gorgoniicola PS125T.</title>
        <authorList>
            <person name="Chiou Y.-J."/>
            <person name="Chen Y.-H."/>
        </authorList>
    </citation>
    <scope>NUCLEOTIDE SEQUENCE</scope>
    <source>
        <strain evidence="2">EF212</strain>
    </source>
</reference>
<proteinExistence type="predicted"/>
<gene>
    <name evidence="2" type="ORF">NX720_20330</name>
</gene>
<dbReference type="Proteomes" id="UP001163255">
    <property type="component" value="Chromosome"/>
</dbReference>
<evidence type="ECO:0000256" key="1">
    <source>
        <dbReference type="SAM" id="Phobius"/>
    </source>
</evidence>
<organism evidence="2 3">
    <name type="scientific">Endozoicomonas euniceicola</name>
    <dbReference type="NCBI Taxonomy" id="1234143"/>
    <lineage>
        <taxon>Bacteria</taxon>
        <taxon>Pseudomonadati</taxon>
        <taxon>Pseudomonadota</taxon>
        <taxon>Gammaproteobacteria</taxon>
        <taxon>Oceanospirillales</taxon>
        <taxon>Endozoicomonadaceae</taxon>
        <taxon>Endozoicomonas</taxon>
    </lineage>
</organism>
<keyword evidence="1" id="KW-0812">Transmembrane</keyword>
<keyword evidence="3" id="KW-1185">Reference proteome</keyword>
<sequence length="96" mass="10357">MSDRWSILVSEAARDLRRLNSVMLIIFLFARAAGWLVTGPLILAISALLLLGSYFLALGCLPGTDDTDGTVKPRWKRLLLALAMSVAGISLPVVFG</sequence>
<dbReference type="EMBL" id="CP103300">
    <property type="protein sequence ID" value="UYM15185.1"/>
    <property type="molecule type" value="Genomic_DNA"/>
</dbReference>